<dbReference type="InterPro" id="IPR019775">
    <property type="entry name" value="WD40_repeat_CS"/>
</dbReference>
<feature type="repeat" description="WD" evidence="3">
    <location>
        <begin position="117"/>
        <end position="156"/>
    </location>
</feature>
<dbReference type="PANTHER" id="PTHR19848">
    <property type="entry name" value="WD40 REPEAT PROTEIN"/>
    <property type="match status" value="1"/>
</dbReference>
<accession>A0A0C9WFS6</accession>
<evidence type="ECO:0008006" key="6">
    <source>
        <dbReference type="Google" id="ProtNLM"/>
    </source>
</evidence>
<evidence type="ECO:0000256" key="1">
    <source>
        <dbReference type="ARBA" id="ARBA00022574"/>
    </source>
</evidence>
<keyword evidence="5" id="KW-1185">Reference proteome</keyword>
<dbReference type="SUPFAM" id="SSF50998">
    <property type="entry name" value="Quinoprotein alcohol dehydrogenase-like"/>
    <property type="match status" value="1"/>
</dbReference>
<dbReference type="InterPro" id="IPR011047">
    <property type="entry name" value="Quinoprotein_ADH-like_sf"/>
</dbReference>
<reference evidence="4 5" key="1">
    <citation type="submission" date="2014-04" db="EMBL/GenBank/DDBJ databases">
        <title>Evolutionary Origins and Diversification of the Mycorrhizal Mutualists.</title>
        <authorList>
            <consortium name="DOE Joint Genome Institute"/>
            <consortium name="Mycorrhizal Genomics Consortium"/>
            <person name="Kohler A."/>
            <person name="Kuo A."/>
            <person name="Nagy L.G."/>
            <person name="Floudas D."/>
            <person name="Copeland A."/>
            <person name="Barry K.W."/>
            <person name="Cichocki N."/>
            <person name="Veneault-Fourrey C."/>
            <person name="LaButti K."/>
            <person name="Lindquist E.A."/>
            <person name="Lipzen A."/>
            <person name="Lundell T."/>
            <person name="Morin E."/>
            <person name="Murat C."/>
            <person name="Riley R."/>
            <person name="Ohm R."/>
            <person name="Sun H."/>
            <person name="Tunlid A."/>
            <person name="Henrissat B."/>
            <person name="Grigoriev I.V."/>
            <person name="Hibbett D.S."/>
            <person name="Martin F."/>
        </authorList>
    </citation>
    <scope>NUCLEOTIDE SEQUENCE [LARGE SCALE GENOMIC DNA]</scope>
    <source>
        <strain evidence="4 5">MD-312</strain>
    </source>
</reference>
<dbReference type="InterPro" id="IPR020472">
    <property type="entry name" value="WD40_PAC1"/>
</dbReference>
<dbReference type="InterPro" id="IPR001680">
    <property type="entry name" value="WD40_rpt"/>
</dbReference>
<dbReference type="PROSITE" id="PS50082">
    <property type="entry name" value="WD_REPEATS_2"/>
    <property type="match status" value="3"/>
</dbReference>
<dbReference type="PRINTS" id="PR00320">
    <property type="entry name" value="GPROTEINBRPT"/>
</dbReference>
<dbReference type="Pfam" id="PF00400">
    <property type="entry name" value="WD40"/>
    <property type="match status" value="3"/>
</dbReference>
<feature type="repeat" description="WD" evidence="3">
    <location>
        <begin position="32"/>
        <end position="65"/>
    </location>
</feature>
<feature type="repeat" description="WD" evidence="3">
    <location>
        <begin position="84"/>
        <end position="115"/>
    </location>
</feature>
<dbReference type="Gene3D" id="2.130.10.10">
    <property type="entry name" value="YVTN repeat-like/Quinoprotein amine dehydrogenase"/>
    <property type="match status" value="1"/>
</dbReference>
<dbReference type="PANTHER" id="PTHR19848:SF8">
    <property type="entry name" value="F-BOX AND WD REPEAT DOMAIN CONTAINING 7"/>
    <property type="match status" value="1"/>
</dbReference>
<dbReference type="AlphaFoldDB" id="A0A0C9WFS6"/>
<feature type="non-terminal residue" evidence="4">
    <location>
        <position position="156"/>
    </location>
</feature>
<organism evidence="4 5">
    <name type="scientific">Hydnomerulius pinastri MD-312</name>
    <dbReference type="NCBI Taxonomy" id="994086"/>
    <lineage>
        <taxon>Eukaryota</taxon>
        <taxon>Fungi</taxon>
        <taxon>Dikarya</taxon>
        <taxon>Basidiomycota</taxon>
        <taxon>Agaricomycotina</taxon>
        <taxon>Agaricomycetes</taxon>
        <taxon>Agaricomycetidae</taxon>
        <taxon>Boletales</taxon>
        <taxon>Boletales incertae sedis</taxon>
        <taxon>Leucogyrophana</taxon>
    </lineage>
</organism>
<name>A0A0C9WFS6_9AGAM</name>
<dbReference type="OrthoDB" id="2658855at2759"/>
<keyword evidence="1 3" id="KW-0853">WD repeat</keyword>
<dbReference type="Proteomes" id="UP000053820">
    <property type="component" value="Unassembled WGS sequence"/>
</dbReference>
<protein>
    <recommendedName>
        <fullName evidence="6">WD40 repeat-like protein</fullName>
    </recommendedName>
</protein>
<dbReference type="HOGENOM" id="CLU_000288_57_18_1"/>
<keyword evidence="2" id="KW-0677">Repeat</keyword>
<dbReference type="InterPro" id="IPR015943">
    <property type="entry name" value="WD40/YVTN_repeat-like_dom_sf"/>
</dbReference>
<dbReference type="SMART" id="SM00320">
    <property type="entry name" value="WD40"/>
    <property type="match status" value="3"/>
</dbReference>
<dbReference type="PROSITE" id="PS50294">
    <property type="entry name" value="WD_REPEATS_REGION"/>
    <property type="match status" value="2"/>
</dbReference>
<evidence type="ECO:0000313" key="4">
    <source>
        <dbReference type="EMBL" id="KIJ65086.1"/>
    </source>
</evidence>
<evidence type="ECO:0000256" key="3">
    <source>
        <dbReference type="PROSITE-ProRule" id="PRU00221"/>
    </source>
</evidence>
<gene>
    <name evidence="4" type="ORF">HYDPIDRAFT_89257</name>
</gene>
<evidence type="ECO:0000313" key="5">
    <source>
        <dbReference type="Proteomes" id="UP000053820"/>
    </source>
</evidence>
<proteinExistence type="predicted"/>
<evidence type="ECO:0000256" key="2">
    <source>
        <dbReference type="ARBA" id="ARBA00022737"/>
    </source>
</evidence>
<dbReference type="PROSITE" id="PS00678">
    <property type="entry name" value="WD_REPEATS_1"/>
    <property type="match status" value="1"/>
</dbReference>
<dbReference type="EMBL" id="KN839844">
    <property type="protein sequence ID" value="KIJ65086.1"/>
    <property type="molecule type" value="Genomic_DNA"/>
</dbReference>
<sequence>MAIRADTARNAYLRLRRRLKPPGSSLRPLQTYSGHSATIWSIAFVPNSEHVVSASEDRTIRVWSLAECRGVGRVIKRGSSAEVVAVSEDGNLLAIGGVDGKVEIWDTKSLQKVVEAKEGHSSWVTSLSFSSDSTRIASGSDDCSVSVWSTSTGERL</sequence>